<dbReference type="SUPFAM" id="SSF52058">
    <property type="entry name" value="L domain-like"/>
    <property type="match status" value="2"/>
</dbReference>
<feature type="domain" description="Disease resistance protein At4g27190-like leucine-rich repeats" evidence="2">
    <location>
        <begin position="159"/>
        <end position="252"/>
    </location>
</feature>
<dbReference type="InterPro" id="IPR050905">
    <property type="entry name" value="Plant_NBS-LRR"/>
</dbReference>
<dbReference type="Gramene" id="KGN63374">
    <property type="protein sequence ID" value="KGN63374"/>
    <property type="gene ID" value="Csa_2G433400"/>
</dbReference>
<reference evidence="3 4" key="1">
    <citation type="journal article" date="2009" name="Nat. Genet.">
        <title>The genome of the cucumber, Cucumis sativus L.</title>
        <authorList>
            <person name="Huang S."/>
            <person name="Li R."/>
            <person name="Zhang Z."/>
            <person name="Li L."/>
            <person name="Gu X."/>
            <person name="Fan W."/>
            <person name="Lucas W.J."/>
            <person name="Wang X."/>
            <person name="Xie B."/>
            <person name="Ni P."/>
            <person name="Ren Y."/>
            <person name="Zhu H."/>
            <person name="Li J."/>
            <person name="Lin K."/>
            <person name="Jin W."/>
            <person name="Fei Z."/>
            <person name="Li G."/>
            <person name="Staub J."/>
            <person name="Kilian A."/>
            <person name="van der Vossen E.A."/>
            <person name="Wu Y."/>
            <person name="Guo J."/>
            <person name="He J."/>
            <person name="Jia Z."/>
            <person name="Ren Y."/>
            <person name="Tian G."/>
            <person name="Lu Y."/>
            <person name="Ruan J."/>
            <person name="Qian W."/>
            <person name="Wang M."/>
            <person name="Huang Q."/>
            <person name="Li B."/>
            <person name="Xuan Z."/>
            <person name="Cao J."/>
            <person name="Asan"/>
            <person name="Wu Z."/>
            <person name="Zhang J."/>
            <person name="Cai Q."/>
            <person name="Bai Y."/>
            <person name="Zhao B."/>
            <person name="Han Y."/>
            <person name="Li Y."/>
            <person name="Li X."/>
            <person name="Wang S."/>
            <person name="Shi Q."/>
            <person name="Liu S."/>
            <person name="Cho W.K."/>
            <person name="Kim J.Y."/>
            <person name="Xu Y."/>
            <person name="Heller-Uszynska K."/>
            <person name="Miao H."/>
            <person name="Cheng Z."/>
            <person name="Zhang S."/>
            <person name="Wu J."/>
            <person name="Yang Y."/>
            <person name="Kang H."/>
            <person name="Li M."/>
            <person name="Liang H."/>
            <person name="Ren X."/>
            <person name="Shi Z."/>
            <person name="Wen M."/>
            <person name="Jian M."/>
            <person name="Yang H."/>
            <person name="Zhang G."/>
            <person name="Yang Z."/>
            <person name="Chen R."/>
            <person name="Liu S."/>
            <person name="Li J."/>
            <person name="Ma L."/>
            <person name="Liu H."/>
            <person name="Zhou Y."/>
            <person name="Zhao J."/>
            <person name="Fang X."/>
            <person name="Li G."/>
            <person name="Fang L."/>
            <person name="Li Y."/>
            <person name="Liu D."/>
            <person name="Zheng H."/>
            <person name="Zhang Y."/>
            <person name="Qin N."/>
            <person name="Li Z."/>
            <person name="Yang G."/>
            <person name="Yang S."/>
            <person name="Bolund L."/>
            <person name="Kristiansen K."/>
            <person name="Zheng H."/>
            <person name="Li S."/>
            <person name="Zhang X."/>
            <person name="Yang H."/>
            <person name="Wang J."/>
            <person name="Sun R."/>
            <person name="Zhang B."/>
            <person name="Jiang S."/>
            <person name="Wang J."/>
            <person name="Du Y."/>
            <person name="Li S."/>
        </authorList>
    </citation>
    <scope>NUCLEOTIDE SEQUENCE [LARGE SCALE GENOMIC DNA]</scope>
    <source>
        <strain evidence="4">cv. 9930</strain>
    </source>
</reference>
<proteinExistence type="predicted"/>
<dbReference type="InterPro" id="IPR057135">
    <property type="entry name" value="At4g27190-like_LRR"/>
</dbReference>
<dbReference type="EMBL" id="CM002923">
    <property type="protein sequence ID" value="KGN63374.1"/>
    <property type="molecule type" value="Genomic_DNA"/>
</dbReference>
<organism evidence="3 4">
    <name type="scientific">Cucumis sativus</name>
    <name type="common">Cucumber</name>
    <dbReference type="NCBI Taxonomy" id="3659"/>
    <lineage>
        <taxon>Eukaryota</taxon>
        <taxon>Viridiplantae</taxon>
        <taxon>Streptophyta</taxon>
        <taxon>Embryophyta</taxon>
        <taxon>Tracheophyta</taxon>
        <taxon>Spermatophyta</taxon>
        <taxon>Magnoliopsida</taxon>
        <taxon>eudicotyledons</taxon>
        <taxon>Gunneridae</taxon>
        <taxon>Pentapetalae</taxon>
        <taxon>rosids</taxon>
        <taxon>fabids</taxon>
        <taxon>Cucurbitales</taxon>
        <taxon>Cucurbitaceae</taxon>
        <taxon>Benincaseae</taxon>
        <taxon>Cucumis</taxon>
    </lineage>
</organism>
<dbReference type="Pfam" id="PF23247">
    <property type="entry name" value="LRR_RPS2"/>
    <property type="match status" value="2"/>
</dbReference>
<keyword evidence="1" id="KW-0611">Plant defense</keyword>
<feature type="domain" description="Disease resistance protein At4g27190-like leucine-rich repeats" evidence="2">
    <location>
        <begin position="273"/>
        <end position="417"/>
    </location>
</feature>
<dbReference type="Gene3D" id="3.80.10.10">
    <property type="entry name" value="Ribonuclease Inhibitor"/>
    <property type="match status" value="3"/>
</dbReference>
<evidence type="ECO:0000313" key="3">
    <source>
        <dbReference type="EMBL" id="KGN63374.1"/>
    </source>
</evidence>
<reference evidence="3 4" key="4">
    <citation type="journal article" date="2011" name="BMC Genomics">
        <title>RNA-Seq improves annotation of protein-coding genes in the cucumber genome.</title>
        <authorList>
            <person name="Li Z."/>
            <person name="Zhang Z."/>
            <person name="Yan P."/>
            <person name="Huang S."/>
            <person name="Fei Z."/>
            <person name="Lin K."/>
        </authorList>
    </citation>
    <scope>NUCLEOTIDE SEQUENCE [LARGE SCALE GENOMIC DNA]</scope>
    <source>
        <strain evidence="4">cv. 9930</strain>
    </source>
</reference>
<reference evidence="3 4" key="2">
    <citation type="journal article" date="2009" name="PLoS ONE">
        <title>An integrated genetic and cytogenetic map of the cucumber genome.</title>
        <authorList>
            <person name="Ren Y."/>
            <person name="Zhang Z."/>
            <person name="Liu J."/>
            <person name="Staub J.E."/>
            <person name="Han Y."/>
            <person name="Cheng Z."/>
            <person name="Li X."/>
            <person name="Lu J."/>
            <person name="Miao H."/>
            <person name="Kang H."/>
            <person name="Xie B."/>
            <person name="Gu X."/>
            <person name="Wang X."/>
            <person name="Du Y."/>
            <person name="Jin W."/>
            <person name="Huang S."/>
        </authorList>
    </citation>
    <scope>NUCLEOTIDE SEQUENCE [LARGE SCALE GENOMIC DNA]</scope>
    <source>
        <strain evidence="4">cv. 9930</strain>
    </source>
</reference>
<dbReference type="PANTHER" id="PTHR33463:SF145">
    <property type="entry name" value="NB-ARC DOMAIN-CONTAINING PROTEIN"/>
    <property type="match status" value="1"/>
</dbReference>
<evidence type="ECO:0000313" key="4">
    <source>
        <dbReference type="Proteomes" id="UP000029981"/>
    </source>
</evidence>
<protein>
    <recommendedName>
        <fullName evidence="2">Disease resistance protein At4g27190-like leucine-rich repeats domain-containing protein</fullName>
    </recommendedName>
</protein>
<dbReference type="PANTHER" id="PTHR33463">
    <property type="entry name" value="NB-ARC DOMAIN-CONTAINING PROTEIN-RELATED"/>
    <property type="match status" value="1"/>
</dbReference>
<keyword evidence="4" id="KW-1185">Reference proteome</keyword>
<sequence>MENLKVLDIEGMSFLQPFWTSLKNLRTLFMSYCECEDIDAIGHLKELEILRICNCEGITELPTSMSELKELKVLVVLDCSNLVVIHKNFISSMTKLEELDIQGRFTKWREKIVSVNPTKLSILLEGAEELYLKILENSETPHLRGNDFTSLEWLVLKGMVMLESIVPRHSPTNPFNKLKVVEITRCKQLRNFFSLSIFKGLSNLREIKISECDMMEEIVSIEIEDQITICTSPLTSLHICHMNKLASFCSTKSSIQQTIVPFFDERRVSFPQLEDLSIFRANNLEMLWHKNGTSFSKLQTVEISYCKKLRCVFPSNIVTSLVSLDTLEINCCGLLEMIFEIEKPKTSCDTKVVVPLRHLYLQVLPSLKYVWDKDGDDVVAFPNLKKVEVSRCPKLRSIFPPSFTKYMKEIEELIVEDEPIFPVEDEASKLKEVALFQSLKTLKMSCKEAVDERFWVMSKFFKLKRLELVGCEDDDDDDDKMISLPMEMSEVLYSIEELTIRGCLQLILIGGWNSSIPILPTQGINDIIHARFTFEIGSLQGMRHLELSLKSVKKSFWHKSESVSKLIGLTMIGCEDEDIVCLPLEMSELLYNIEEFIIEDAHKLVQVFENEELSRSNNNDVQRCAKLKNLTLITESSKAYACVERK</sequence>
<name>A0A0A0LQV7_CUCSA</name>
<gene>
    <name evidence="3" type="ORF">Csa_2G433400</name>
</gene>
<dbReference type="OMA" id="YCECEDI"/>
<reference evidence="3 4" key="3">
    <citation type="journal article" date="2010" name="BMC Genomics">
        <title>Transcriptome sequencing and comparative analysis of cucumber flowers with different sex types.</title>
        <authorList>
            <person name="Guo S."/>
            <person name="Zheng Y."/>
            <person name="Joung J.G."/>
            <person name="Liu S."/>
            <person name="Zhang Z."/>
            <person name="Crasta O.R."/>
            <person name="Sobral B.W."/>
            <person name="Xu Y."/>
            <person name="Huang S."/>
            <person name="Fei Z."/>
        </authorList>
    </citation>
    <scope>NUCLEOTIDE SEQUENCE [LARGE SCALE GENOMIC DNA]</scope>
    <source>
        <strain evidence="4">cv. 9930</strain>
    </source>
</reference>
<evidence type="ECO:0000256" key="1">
    <source>
        <dbReference type="ARBA" id="ARBA00022821"/>
    </source>
</evidence>
<dbReference type="Proteomes" id="UP000029981">
    <property type="component" value="Chromosome 2"/>
</dbReference>
<dbReference type="InterPro" id="IPR032675">
    <property type="entry name" value="LRR_dom_sf"/>
</dbReference>
<accession>A0A0A0LQV7</accession>
<evidence type="ECO:0000259" key="2">
    <source>
        <dbReference type="Pfam" id="PF23247"/>
    </source>
</evidence>
<dbReference type="AlphaFoldDB" id="A0A0A0LQV7"/>